<keyword evidence="2" id="KW-0378">Hydrolase</keyword>
<dbReference type="AlphaFoldDB" id="A0A1I0VJF7"/>
<reference evidence="2 3" key="1">
    <citation type="submission" date="2016-10" db="EMBL/GenBank/DDBJ databases">
        <authorList>
            <person name="de Groot N.N."/>
        </authorList>
    </citation>
    <scope>NUCLEOTIDE SEQUENCE [LARGE SCALE GENOMIC DNA]</scope>
    <source>
        <strain evidence="2 3">DSM 5522</strain>
    </source>
</reference>
<feature type="domain" description="Peptidase U32 collagenase" evidence="1">
    <location>
        <begin position="321"/>
        <end position="426"/>
    </location>
</feature>
<sequence length="727" mass="83891">MKNNNELLSPAGSFETLKAVANAGADAVYAGGSLFGARAFAGNLSRDEVLSAIEYLHIRNKKLYLTVNTLLKNDEVEKDLYDYLYDYYCAGLDAIIVQDVGVFEFAKKYFPELPLHASTQMTLTGLDGARLLKEYGAARIVTSRELSLKEISEIHKNVDIEIESFIHGALCYSYSGQCLFSSMLGKRSGNRGRCAQPCRLQYTPVLNDKKAQSSYILSMRDYNTLSILPQILDSGAMSLKIEGRMKRLEYSCAVTSIYRKYLDIYNDGVLEYKIDPKDEKFLSDIGNRCGFTNKYYFGKNDPDMITKIKPAYDSADEPFFKAIKEKYTVESKEKINGFIKINKGFPVTITIEYKDKNYEYISDIIPSEAIKQPLTVENVIKPIIKTGDYPFVFDSLEVNIENGLFLTVGNLKEIRRNALEMLLDKINGNFKRTLEKSNESKQIINAKNIMGNPDFYVKVSNLEQFKKVITFDLVKGIYISEYFLRFNKQSLSDIVKACHTNSKKFFYEMPDIFRKEVRDYYEKNLTNILSEDIDGFLVKNFDSLNYLKTHLSNDSDYIIICDDRLYAFNNYSDIFYKERNLVITRPAELTFKELSKLDNSGCQYRIYGHQILMVSQMCVNKDAFKCNKKYEKLDLSDRKNKKFKVMCNCFECNNLIYNSVATVLTDYLPEIKNLGFQYLKIDFTFESAKEVLKILNYISNKYDKTTDLKDEEIFKDFTRGHYKRGVE</sequence>
<dbReference type="Pfam" id="PF01136">
    <property type="entry name" value="Peptidase_U32"/>
    <property type="match status" value="1"/>
</dbReference>
<name>A0A1I0VJF7_9FIRM</name>
<dbReference type="InterPro" id="IPR051454">
    <property type="entry name" value="RNA/ubiquinone_mod_enzymes"/>
</dbReference>
<gene>
    <name evidence="2" type="ORF">SAMN05216249_10226</name>
</gene>
<dbReference type="PANTHER" id="PTHR30217">
    <property type="entry name" value="PEPTIDASE U32 FAMILY"/>
    <property type="match status" value="1"/>
</dbReference>
<dbReference type="OrthoDB" id="9807498at2"/>
<dbReference type="InterPro" id="IPR001539">
    <property type="entry name" value="Peptidase_U32"/>
</dbReference>
<dbReference type="GO" id="GO:0006508">
    <property type="term" value="P:proteolysis"/>
    <property type="evidence" value="ECO:0007669"/>
    <property type="project" value="UniProtKB-KW"/>
</dbReference>
<dbReference type="Proteomes" id="UP000198838">
    <property type="component" value="Unassembled WGS sequence"/>
</dbReference>
<dbReference type="Pfam" id="PF12392">
    <property type="entry name" value="DUF3656"/>
    <property type="match status" value="1"/>
</dbReference>
<evidence type="ECO:0000259" key="1">
    <source>
        <dbReference type="Pfam" id="PF12392"/>
    </source>
</evidence>
<protein>
    <submittedName>
        <fullName evidence="2">Putative protease</fullName>
    </submittedName>
</protein>
<evidence type="ECO:0000313" key="2">
    <source>
        <dbReference type="EMBL" id="SFA76050.1"/>
    </source>
</evidence>
<dbReference type="EMBL" id="FOJY01000002">
    <property type="protein sequence ID" value="SFA76050.1"/>
    <property type="molecule type" value="Genomic_DNA"/>
</dbReference>
<dbReference type="RefSeq" id="WP_092869984.1">
    <property type="nucleotide sequence ID" value="NZ_FOJY01000002.1"/>
</dbReference>
<proteinExistence type="predicted"/>
<dbReference type="InterPro" id="IPR020988">
    <property type="entry name" value="Pept_U32_collagenase"/>
</dbReference>
<dbReference type="STRING" id="1120918.SAMN05216249_10226"/>
<keyword evidence="3" id="KW-1185">Reference proteome</keyword>
<accession>A0A1I0VJF7</accession>
<organism evidence="2 3">
    <name type="scientific">Acetitomaculum ruminis DSM 5522</name>
    <dbReference type="NCBI Taxonomy" id="1120918"/>
    <lineage>
        <taxon>Bacteria</taxon>
        <taxon>Bacillati</taxon>
        <taxon>Bacillota</taxon>
        <taxon>Clostridia</taxon>
        <taxon>Lachnospirales</taxon>
        <taxon>Lachnospiraceae</taxon>
        <taxon>Acetitomaculum</taxon>
    </lineage>
</organism>
<keyword evidence="2" id="KW-0645">Protease</keyword>
<dbReference type="GO" id="GO:0008233">
    <property type="term" value="F:peptidase activity"/>
    <property type="evidence" value="ECO:0007669"/>
    <property type="project" value="UniProtKB-KW"/>
</dbReference>
<dbReference type="PANTHER" id="PTHR30217:SF10">
    <property type="entry name" value="23S RRNA 5-HYDROXYCYTIDINE C2501 SYNTHASE"/>
    <property type="match status" value="1"/>
</dbReference>
<evidence type="ECO:0000313" key="3">
    <source>
        <dbReference type="Proteomes" id="UP000198838"/>
    </source>
</evidence>